<evidence type="ECO:0000313" key="6">
    <source>
        <dbReference type="RefSeq" id="XP_032816378.1"/>
    </source>
</evidence>
<dbReference type="GO" id="GO:0030175">
    <property type="term" value="C:filopodium"/>
    <property type="evidence" value="ECO:0007669"/>
    <property type="project" value="UniProtKB-SubCell"/>
</dbReference>
<reference evidence="6" key="1">
    <citation type="submission" date="2025-08" db="UniProtKB">
        <authorList>
            <consortium name="RefSeq"/>
        </authorList>
    </citation>
    <scope>IDENTIFICATION</scope>
    <source>
        <tissue evidence="6">Sperm</tissue>
    </source>
</reference>
<evidence type="ECO:0000256" key="1">
    <source>
        <dbReference type="ARBA" id="ARBA00004486"/>
    </source>
</evidence>
<evidence type="ECO:0000313" key="5">
    <source>
        <dbReference type="Proteomes" id="UP001318040"/>
    </source>
</evidence>
<evidence type="ECO:0000256" key="4">
    <source>
        <dbReference type="SAM" id="MobiDB-lite"/>
    </source>
</evidence>
<organism evidence="5 6">
    <name type="scientific">Petromyzon marinus</name>
    <name type="common">Sea lamprey</name>
    <dbReference type="NCBI Taxonomy" id="7757"/>
    <lineage>
        <taxon>Eukaryota</taxon>
        <taxon>Metazoa</taxon>
        <taxon>Chordata</taxon>
        <taxon>Craniata</taxon>
        <taxon>Vertebrata</taxon>
        <taxon>Cyclostomata</taxon>
        <taxon>Hyperoartia</taxon>
        <taxon>Petromyzontiformes</taxon>
        <taxon>Petromyzontidae</taxon>
        <taxon>Petromyzon</taxon>
    </lineage>
</organism>
<dbReference type="GO" id="GO:0032040">
    <property type="term" value="C:small-subunit processome"/>
    <property type="evidence" value="ECO:0007669"/>
    <property type="project" value="TreeGrafter"/>
</dbReference>
<dbReference type="CTD" id="25983"/>
<sequence>MAANTAYPDKDVKEALSLLKSLKEQVTSVTSHIQGLRNKCTSEDFDMSKGLSLLDVKNQMLLTYLMDLTFVMLKKVEGQTLVNEPAIFRLVEVRTVLEKMRPVEQKLRYQIDKLVKTTLTGSMGENNPLRFKPNPDNMVSKLGDENDEDGEEDDKTTKEDEKKQNRYVPPHIAAMPYNQDDTEADRQRKRLVDARRRALSSSVIRELHEEYSEAPEEIRDGYNMHRMRHSREDQHRKEYEEAMMVRLNVPKKEQQKRKRALAMTSQLDSLTHFGDISALTRDQTLGEDEDERPHKKKKKVLKKKGKKGFRRRH</sequence>
<gene>
    <name evidence="6" type="primary">NGDN</name>
</gene>
<keyword evidence="5" id="KW-1185">Reference proteome</keyword>
<dbReference type="GO" id="GO:0000462">
    <property type="term" value="P:maturation of SSU-rRNA from tricistronic rRNA transcript (SSU-rRNA, 5.8S rRNA, LSU-rRNA)"/>
    <property type="evidence" value="ECO:0007669"/>
    <property type="project" value="TreeGrafter"/>
</dbReference>
<evidence type="ECO:0000256" key="3">
    <source>
        <dbReference type="ARBA" id="ARBA00010979"/>
    </source>
</evidence>
<protein>
    <submittedName>
        <fullName evidence="6">Neuroguidin</fullName>
    </submittedName>
</protein>
<feature type="compositionally biased region" description="Basic and acidic residues" evidence="4">
    <location>
        <begin position="155"/>
        <end position="164"/>
    </location>
</feature>
<dbReference type="Proteomes" id="UP001318040">
    <property type="component" value="Chromosome 25"/>
</dbReference>
<dbReference type="InterPro" id="IPR007146">
    <property type="entry name" value="Sas10/Utp3/C1D"/>
</dbReference>
<comment type="similarity">
    <text evidence="3">Belongs to the SAS10 family.</text>
</comment>
<dbReference type="Pfam" id="PF04000">
    <property type="entry name" value="Sas10_Utp3"/>
    <property type="match status" value="1"/>
</dbReference>
<dbReference type="KEGG" id="pmrn:116945867"/>
<feature type="compositionally biased region" description="Basic residues" evidence="4">
    <location>
        <begin position="294"/>
        <end position="313"/>
    </location>
</feature>
<feature type="region of interest" description="Disordered" evidence="4">
    <location>
        <begin position="122"/>
        <end position="167"/>
    </location>
</feature>
<proteinExistence type="inferred from homology"/>
<dbReference type="GeneID" id="116945867"/>
<comment type="subcellular location">
    <subcellularLocation>
        <location evidence="1">Cell projection</location>
        <location evidence="1">Filopodium</location>
    </subcellularLocation>
    <subcellularLocation>
        <location evidence="2">Nucleus</location>
        <location evidence="2">Nucleolus</location>
    </subcellularLocation>
</comment>
<dbReference type="AlphaFoldDB" id="A0AAJ7TGT7"/>
<dbReference type="PANTHER" id="PTHR13237:SF9">
    <property type="entry name" value="NEUROGUIDIN"/>
    <property type="match status" value="1"/>
</dbReference>
<dbReference type="RefSeq" id="XP_032816378.1">
    <property type="nucleotide sequence ID" value="XM_032960487.1"/>
</dbReference>
<accession>A0AAJ7TGT7</accession>
<feature type="compositionally biased region" description="Acidic residues" evidence="4">
    <location>
        <begin position="145"/>
        <end position="154"/>
    </location>
</feature>
<name>A0AAJ7TGT7_PETMA</name>
<evidence type="ECO:0000256" key="2">
    <source>
        <dbReference type="ARBA" id="ARBA00004604"/>
    </source>
</evidence>
<feature type="region of interest" description="Disordered" evidence="4">
    <location>
        <begin position="272"/>
        <end position="313"/>
    </location>
</feature>
<dbReference type="PANTHER" id="PTHR13237">
    <property type="entry name" value="SOMETHING ABOUT SILENCING PROTEIN 10-RELATED"/>
    <property type="match status" value="1"/>
</dbReference>